<feature type="transmembrane region" description="Helical" evidence="6">
    <location>
        <begin position="44"/>
        <end position="75"/>
    </location>
</feature>
<dbReference type="AlphaFoldDB" id="A0A3E3DPC8"/>
<dbReference type="InterPro" id="IPR051611">
    <property type="entry name" value="ECF_transporter_component"/>
</dbReference>
<organism evidence="7 8">
    <name type="scientific">Hungatella hathewayi</name>
    <dbReference type="NCBI Taxonomy" id="154046"/>
    <lineage>
        <taxon>Bacteria</taxon>
        <taxon>Bacillati</taxon>
        <taxon>Bacillota</taxon>
        <taxon>Clostridia</taxon>
        <taxon>Lachnospirales</taxon>
        <taxon>Lachnospiraceae</taxon>
        <taxon>Hungatella</taxon>
    </lineage>
</organism>
<keyword evidence="4 6" id="KW-1133">Transmembrane helix</keyword>
<keyword evidence="5 6" id="KW-0472">Membrane</keyword>
<accession>A0A3E3DPC8</accession>
<evidence type="ECO:0000256" key="4">
    <source>
        <dbReference type="ARBA" id="ARBA00022989"/>
    </source>
</evidence>
<dbReference type="Proteomes" id="UP000261023">
    <property type="component" value="Unassembled WGS sequence"/>
</dbReference>
<sequence length="233" mass="26383">MIMNHSNIRKVEQIDGRTVLLLAVCACFTSFLSTSLLGHGLYMIWLFLLLCYFELFTMGLGMLGVYILSVVWLAINTKYHISFPSPLLFHMLYRLLMPAMIVCLIVHIPSGKLTSSIRKLPIPENIMLIIIVMLRFAPTLVHEFGEVKDAMKVRGFLRSIRTVLFHPLSTLEYAIVPMVFRSLKIADELASSAIVRGIESPYKKDSYYIISLTAKDIFLVMSSTIIAVVCCRV</sequence>
<evidence type="ECO:0000256" key="1">
    <source>
        <dbReference type="ARBA" id="ARBA00004141"/>
    </source>
</evidence>
<evidence type="ECO:0000256" key="2">
    <source>
        <dbReference type="ARBA" id="ARBA00022475"/>
    </source>
</evidence>
<keyword evidence="2" id="KW-1003">Cell membrane</keyword>
<dbReference type="CDD" id="cd16914">
    <property type="entry name" value="EcfT"/>
    <property type="match status" value="1"/>
</dbReference>
<protein>
    <submittedName>
        <fullName evidence="7">Energy-coupling factor transporter transmembrane protein EcfT</fullName>
    </submittedName>
</protein>
<comment type="caution">
    <text evidence="7">The sequence shown here is derived from an EMBL/GenBank/DDBJ whole genome shotgun (WGS) entry which is preliminary data.</text>
</comment>
<dbReference type="PANTHER" id="PTHR34857">
    <property type="entry name" value="SLL0384 PROTEIN"/>
    <property type="match status" value="1"/>
</dbReference>
<evidence type="ECO:0000256" key="5">
    <source>
        <dbReference type="ARBA" id="ARBA00023136"/>
    </source>
</evidence>
<feature type="transmembrane region" description="Helical" evidence="6">
    <location>
        <begin position="87"/>
        <end position="108"/>
    </location>
</feature>
<proteinExistence type="predicted"/>
<keyword evidence="3 6" id="KW-0812">Transmembrane</keyword>
<evidence type="ECO:0000313" key="7">
    <source>
        <dbReference type="EMBL" id="RGD71152.1"/>
    </source>
</evidence>
<evidence type="ECO:0000313" key="8">
    <source>
        <dbReference type="Proteomes" id="UP000261023"/>
    </source>
</evidence>
<feature type="transmembrane region" description="Helical" evidence="6">
    <location>
        <begin position="207"/>
        <end position="231"/>
    </location>
</feature>
<feature type="transmembrane region" description="Helical" evidence="6">
    <location>
        <begin position="20"/>
        <end position="38"/>
    </location>
</feature>
<dbReference type="InterPro" id="IPR003339">
    <property type="entry name" value="ABC/ECF_trnsptr_transmembrane"/>
</dbReference>
<evidence type="ECO:0000256" key="6">
    <source>
        <dbReference type="SAM" id="Phobius"/>
    </source>
</evidence>
<evidence type="ECO:0000256" key="3">
    <source>
        <dbReference type="ARBA" id="ARBA00022692"/>
    </source>
</evidence>
<dbReference type="OrthoDB" id="3730291at2"/>
<reference evidence="7 8" key="1">
    <citation type="submission" date="2018-08" db="EMBL/GenBank/DDBJ databases">
        <title>A genome reference for cultivated species of the human gut microbiota.</title>
        <authorList>
            <person name="Zou Y."/>
            <person name="Xue W."/>
            <person name="Luo G."/>
        </authorList>
    </citation>
    <scope>NUCLEOTIDE SEQUENCE [LARGE SCALE GENOMIC DNA]</scope>
    <source>
        <strain evidence="7 8">AF19-13AC</strain>
    </source>
</reference>
<dbReference type="EMBL" id="QTJW01000005">
    <property type="protein sequence ID" value="RGD71152.1"/>
    <property type="molecule type" value="Genomic_DNA"/>
</dbReference>
<comment type="subcellular location">
    <subcellularLocation>
        <location evidence="1">Membrane</location>
        <topology evidence="1">Multi-pass membrane protein</topology>
    </subcellularLocation>
</comment>
<dbReference type="Pfam" id="PF02361">
    <property type="entry name" value="CbiQ"/>
    <property type="match status" value="1"/>
</dbReference>
<name>A0A3E3DPC8_9FIRM</name>
<gene>
    <name evidence="7" type="ORF">DWX31_09635</name>
</gene>
<dbReference type="GO" id="GO:0005886">
    <property type="term" value="C:plasma membrane"/>
    <property type="evidence" value="ECO:0007669"/>
    <property type="project" value="UniProtKB-ARBA"/>
</dbReference>
<dbReference type="PANTHER" id="PTHR34857:SF2">
    <property type="entry name" value="SLL0384 PROTEIN"/>
    <property type="match status" value="1"/>
</dbReference>